<dbReference type="AlphaFoldDB" id="A0A8J3JB40"/>
<keyword evidence="2" id="KW-1185">Reference proteome</keyword>
<proteinExistence type="predicted"/>
<gene>
    <name evidence="1" type="ORF">Aru02nite_23970</name>
</gene>
<accession>A0A8J3JB40</accession>
<organism evidence="1 2">
    <name type="scientific">Actinocatenispora rupis</name>
    <dbReference type="NCBI Taxonomy" id="519421"/>
    <lineage>
        <taxon>Bacteria</taxon>
        <taxon>Bacillati</taxon>
        <taxon>Actinomycetota</taxon>
        <taxon>Actinomycetes</taxon>
        <taxon>Micromonosporales</taxon>
        <taxon>Micromonosporaceae</taxon>
        <taxon>Actinocatenispora</taxon>
    </lineage>
</organism>
<sequence>MVTTERPEELARLDVFVGEWTVEADIPSVGVMGGARSVFEWTLGGRFLVQRSETPIAEAPDAMMLVAPDPATGGYTQHYFDDRGIARVYAMSFDGTVWRLLRETADFSPLPFRQRFTARVDGDTIAGAWEKSTDGTTWEHDLTLTYRRA</sequence>
<reference evidence="1" key="1">
    <citation type="submission" date="2021-01" db="EMBL/GenBank/DDBJ databases">
        <title>Whole genome shotgun sequence of Actinocatenispora rupis NBRC 107355.</title>
        <authorList>
            <person name="Komaki H."/>
            <person name="Tamura T."/>
        </authorList>
    </citation>
    <scope>NUCLEOTIDE SEQUENCE</scope>
    <source>
        <strain evidence="1">NBRC 107355</strain>
    </source>
</reference>
<dbReference type="EMBL" id="BOMB01000012">
    <property type="protein sequence ID" value="GID11508.1"/>
    <property type="molecule type" value="Genomic_DNA"/>
</dbReference>
<protein>
    <recommendedName>
        <fullName evidence="3">DUF1579 domain-containing protein</fullName>
    </recommendedName>
</protein>
<dbReference type="RefSeq" id="WP_203657493.1">
    <property type="nucleotide sequence ID" value="NZ_BAAAZM010000006.1"/>
</dbReference>
<evidence type="ECO:0000313" key="1">
    <source>
        <dbReference type="EMBL" id="GID11508.1"/>
    </source>
</evidence>
<comment type="caution">
    <text evidence="1">The sequence shown here is derived from an EMBL/GenBank/DDBJ whole genome shotgun (WGS) entry which is preliminary data.</text>
</comment>
<name>A0A8J3JB40_9ACTN</name>
<evidence type="ECO:0008006" key="3">
    <source>
        <dbReference type="Google" id="ProtNLM"/>
    </source>
</evidence>
<dbReference type="Proteomes" id="UP000612808">
    <property type="component" value="Unassembled WGS sequence"/>
</dbReference>
<evidence type="ECO:0000313" key="2">
    <source>
        <dbReference type="Proteomes" id="UP000612808"/>
    </source>
</evidence>